<dbReference type="PANTHER" id="PTHR10340">
    <property type="entry name" value="SPHINGOMYELIN PHOSPHODIESTERASE"/>
    <property type="match status" value="1"/>
</dbReference>
<dbReference type="Pfam" id="PF00149">
    <property type="entry name" value="Metallophos"/>
    <property type="match status" value="1"/>
</dbReference>
<keyword evidence="6 11" id="KW-0378">Hydrolase</keyword>
<dbReference type="OMA" id="CIGFIES"/>
<comment type="catalytic activity">
    <reaction evidence="10">
        <text>a sphingomyelin + H2O = phosphocholine + an N-acylsphing-4-enine + H(+)</text>
        <dbReference type="Rhea" id="RHEA:19253"/>
        <dbReference type="ChEBI" id="CHEBI:15377"/>
        <dbReference type="ChEBI" id="CHEBI:15378"/>
        <dbReference type="ChEBI" id="CHEBI:17636"/>
        <dbReference type="ChEBI" id="CHEBI:52639"/>
        <dbReference type="ChEBI" id="CHEBI:295975"/>
        <dbReference type="EC" id="3.1.4.12"/>
    </reaction>
    <physiologicalReaction direction="left-to-right" evidence="10">
        <dbReference type="Rhea" id="RHEA:19254"/>
    </physiologicalReaction>
</comment>
<comment type="function">
    <text evidence="11">Converts sphingomyelin to ceramide.</text>
</comment>
<keyword evidence="18" id="KW-1185">Reference proteome</keyword>
<feature type="domain" description="Saposin B-type" evidence="15">
    <location>
        <begin position="75"/>
        <end position="161"/>
    </location>
</feature>
<evidence type="ECO:0000256" key="8">
    <source>
        <dbReference type="ARBA" id="ARBA00023157"/>
    </source>
</evidence>
<comment type="subcellular location">
    <subcellularLocation>
        <location evidence="1">Secreted</location>
    </subcellularLocation>
</comment>
<feature type="binding site" evidence="12">
    <location>
        <position position="416"/>
    </location>
    <ligand>
        <name>Zn(2+)</name>
        <dbReference type="ChEBI" id="CHEBI:29105"/>
        <label>2</label>
    </ligand>
</feature>
<dbReference type="VEuPathDB" id="VectorBase:CQUJHB004744"/>
<dbReference type="CDD" id="cd00842">
    <property type="entry name" value="MPP_ASMase"/>
    <property type="match status" value="1"/>
</dbReference>
<feature type="signal peptide" evidence="14">
    <location>
        <begin position="1"/>
        <end position="23"/>
    </location>
</feature>
<feature type="binding site" evidence="12">
    <location>
        <position position="196"/>
    </location>
    <ligand>
        <name>Zn(2+)</name>
        <dbReference type="ChEBI" id="CHEBI:29105"/>
        <label>1</label>
    </ligand>
</feature>
<evidence type="ECO:0000313" key="18">
    <source>
        <dbReference type="Proteomes" id="UP000002320"/>
    </source>
</evidence>
<dbReference type="GO" id="GO:0005764">
    <property type="term" value="C:lysosome"/>
    <property type="evidence" value="ECO:0007669"/>
    <property type="project" value="TreeGrafter"/>
</dbReference>
<evidence type="ECO:0000256" key="1">
    <source>
        <dbReference type="ARBA" id="ARBA00004613"/>
    </source>
</evidence>
<dbReference type="Pfam" id="PF19272">
    <property type="entry name" value="ASMase_C"/>
    <property type="match status" value="1"/>
</dbReference>
<evidence type="ECO:0000256" key="11">
    <source>
        <dbReference type="PIRNR" id="PIRNR000948"/>
    </source>
</evidence>
<evidence type="ECO:0000256" key="6">
    <source>
        <dbReference type="ARBA" id="ARBA00022801"/>
    </source>
</evidence>
<dbReference type="GO" id="GO:0061750">
    <property type="term" value="F:acid sphingomyelin phosphodiesterase activity"/>
    <property type="evidence" value="ECO:0007669"/>
    <property type="project" value="TreeGrafter"/>
</dbReference>
<evidence type="ECO:0000313" key="17">
    <source>
        <dbReference type="EnsemblMetazoa" id="CPIJ012158-PA"/>
    </source>
</evidence>
<dbReference type="PANTHER" id="PTHR10340:SF29">
    <property type="entry name" value="SPHINGOMYELIN PHOSPHODIESTERASE"/>
    <property type="match status" value="1"/>
</dbReference>
<dbReference type="InterPro" id="IPR011160">
    <property type="entry name" value="Sphingomy_PDE"/>
</dbReference>
<dbReference type="GO" id="GO:0005615">
    <property type="term" value="C:extracellular space"/>
    <property type="evidence" value="ECO:0007669"/>
    <property type="project" value="TreeGrafter"/>
</dbReference>
<dbReference type="PROSITE" id="PS50015">
    <property type="entry name" value="SAP_B"/>
    <property type="match status" value="1"/>
</dbReference>
<feature type="disulfide bond" evidence="13">
    <location>
        <begin position="111"/>
        <end position="121"/>
    </location>
</feature>
<dbReference type="GO" id="GO:0046513">
    <property type="term" value="P:ceramide biosynthetic process"/>
    <property type="evidence" value="ECO:0007669"/>
    <property type="project" value="UniProtKB-ARBA"/>
</dbReference>
<keyword evidence="7 12" id="KW-0862">Zinc</keyword>
<sequence length="606" mass="69289">MRLVKVIGLVVAGLSLLVGASQQISVNVGTEEVDFFNNFLSLLLRGTVGQNYAKVVDKLLQNETLVLADIVETSNAKLCLSCRLVFYTLIKMTRRRDIPKATVEVVGRTLCRLSGSPIHVCNGIARINIDSLTHIIQARQDLNADDFCRQTLEDVGCSDRKGSDTIRQQVAISPKSKEYKISGKIGKPMKILHLGDIHMDQEYVIGAESDCDSGACCRYIDPFRVRNNKWGDLGHCDQPAFAFQHALEQMAAKHKDIDVIYMTGNIIHHHAWDLTKSYVTRDIRKAAAVVRAKLAFKEVPVILALGLHDTHTWGKFSPAEAGDVGHEYLYKDFEDVLKTKFYVRPGLEFPTNHEGYYSVKLREGLRVIVLNNNIANIYNWWLLHPTNTFYFRQLQYLYDTLEKAELNGERVHIMAHLPPRSEHLLADWTAQYRKIVNRFAHVIVAEFNGNTHLDEFRLSYRGKEAIGVAWNAGSLAAYSGVNPSYRVYEVDPKSYAVENHQTYFFDLEETNRKNQKPSWKLEYDMKAAYNLQDLTPSSLHDLFTKLSKDDDLFKKYHSYQFRGVGGNTFYWHYVFRQEQDNNDSVTSRLIVERSSIRNKGKTESQS</sequence>
<keyword evidence="8 13" id="KW-1015">Disulfide bond</keyword>
<dbReference type="GO" id="GO:0006685">
    <property type="term" value="P:sphingomyelin catabolic process"/>
    <property type="evidence" value="ECO:0007669"/>
    <property type="project" value="UniProtKB-UniRule"/>
</dbReference>
<evidence type="ECO:0000256" key="4">
    <source>
        <dbReference type="ARBA" id="ARBA00022723"/>
    </source>
</evidence>
<dbReference type="SUPFAM" id="SSF56300">
    <property type="entry name" value="Metallo-dependent phosphatases"/>
    <property type="match status" value="1"/>
</dbReference>
<evidence type="ECO:0000256" key="7">
    <source>
        <dbReference type="ARBA" id="ARBA00022833"/>
    </source>
</evidence>
<dbReference type="PIRSF" id="PIRSF000948">
    <property type="entry name" value="Sphingomy_PDE"/>
    <property type="match status" value="1"/>
</dbReference>
<dbReference type="InParanoid" id="B0WZF0"/>
<evidence type="ECO:0000256" key="9">
    <source>
        <dbReference type="ARBA" id="ARBA00023180"/>
    </source>
</evidence>
<evidence type="ECO:0000256" key="3">
    <source>
        <dbReference type="ARBA" id="ARBA00022525"/>
    </source>
</evidence>
<evidence type="ECO:0000256" key="10">
    <source>
        <dbReference type="ARBA" id="ARBA00047268"/>
    </source>
</evidence>
<feature type="disulfide bond" evidence="13">
    <location>
        <begin position="211"/>
        <end position="216"/>
    </location>
</feature>
<keyword evidence="9" id="KW-0325">Glycoprotein</keyword>
<dbReference type="EC" id="3.1.4.12" evidence="11"/>
<dbReference type="EnsemblMetazoa" id="CPIJ012158-RA">
    <property type="protein sequence ID" value="CPIJ012158-PA"/>
    <property type="gene ID" value="CPIJ012158"/>
</dbReference>
<reference evidence="16" key="1">
    <citation type="submission" date="2007-03" db="EMBL/GenBank/DDBJ databases">
        <title>Annotation of Culex pipiens quinquefasciatus.</title>
        <authorList>
            <consortium name="The Broad Institute Genome Sequencing Platform"/>
            <person name="Atkinson P.W."/>
            <person name="Hemingway J."/>
            <person name="Christensen B.M."/>
            <person name="Higgs S."/>
            <person name="Kodira C."/>
            <person name="Hannick L."/>
            <person name="Megy K."/>
            <person name="O'Leary S."/>
            <person name="Pearson M."/>
            <person name="Haas B.J."/>
            <person name="Mauceli E."/>
            <person name="Wortman J.R."/>
            <person name="Lee N.H."/>
            <person name="Guigo R."/>
            <person name="Stanke M."/>
            <person name="Alvarado L."/>
            <person name="Amedeo P."/>
            <person name="Antoine C.H."/>
            <person name="Arensburger P."/>
            <person name="Bidwell S.L."/>
            <person name="Crawford M."/>
            <person name="Camaro F."/>
            <person name="Devon K."/>
            <person name="Engels R."/>
            <person name="Hammond M."/>
            <person name="Howarth C."/>
            <person name="Koehrsen M."/>
            <person name="Lawson D."/>
            <person name="Montgomery P."/>
            <person name="Nene V."/>
            <person name="Nusbaum C."/>
            <person name="Puiu D."/>
            <person name="Romero-Severson J."/>
            <person name="Severson D.W."/>
            <person name="Shumway M."/>
            <person name="Sisk P."/>
            <person name="Stolte C."/>
            <person name="Zeng Q."/>
            <person name="Eisenstadt E."/>
            <person name="Fraser-Liggett C."/>
            <person name="Strausberg R."/>
            <person name="Galagan J."/>
            <person name="Birren B."/>
            <person name="Collins F.H."/>
        </authorList>
    </citation>
    <scope>NUCLEOTIDE SEQUENCE [LARGE SCALE GENOMIC DNA]</scope>
    <source>
        <strain evidence="16">JHB</strain>
    </source>
</reference>
<dbReference type="EMBL" id="DS232206">
    <property type="protein sequence ID" value="EDS37464.1"/>
    <property type="molecule type" value="Genomic_DNA"/>
</dbReference>
<name>B0WZF0_CULQU</name>
<feature type="binding site" evidence="12">
    <location>
        <position position="198"/>
    </location>
    <ligand>
        <name>Zn(2+)</name>
        <dbReference type="ChEBI" id="CHEBI:29105"/>
        <label>1</label>
    </ligand>
</feature>
<protein>
    <recommendedName>
        <fullName evidence="11">Sphingomyelin phosphodiesterase</fullName>
        <ecNumber evidence="11">3.1.4.12</ecNumber>
    </recommendedName>
</protein>
<dbReference type="eggNOG" id="KOG3770">
    <property type="taxonomic scope" value="Eukaryota"/>
</dbReference>
<dbReference type="InterPro" id="IPR029052">
    <property type="entry name" value="Metallo-depent_PP-like"/>
</dbReference>
<keyword evidence="5 14" id="KW-0732">Signal</keyword>
<evidence type="ECO:0000256" key="2">
    <source>
        <dbReference type="ARBA" id="ARBA00008234"/>
    </source>
</evidence>
<keyword evidence="4 12" id="KW-0479">Metal-binding</keyword>
<dbReference type="VEuPathDB" id="VectorBase:CPIJ012158"/>
<reference evidence="17" key="2">
    <citation type="submission" date="2021-02" db="UniProtKB">
        <authorList>
            <consortium name="EnsemblMetazoa"/>
        </authorList>
    </citation>
    <scope>IDENTIFICATION</scope>
    <source>
        <strain evidence="17">JHB</strain>
    </source>
</reference>
<evidence type="ECO:0000259" key="15">
    <source>
        <dbReference type="PROSITE" id="PS50015"/>
    </source>
</evidence>
<feature type="disulfide bond" evidence="13">
    <location>
        <begin position="217"/>
        <end position="236"/>
    </location>
</feature>
<dbReference type="Gene3D" id="3.60.21.10">
    <property type="match status" value="1"/>
</dbReference>
<dbReference type="InterPro" id="IPR008139">
    <property type="entry name" value="SaposinB_dom"/>
</dbReference>
<evidence type="ECO:0000256" key="5">
    <source>
        <dbReference type="ARBA" id="ARBA00022729"/>
    </source>
</evidence>
<feature type="binding site" evidence="12">
    <location>
        <position position="452"/>
    </location>
    <ligand>
        <name>Zn(2+)</name>
        <dbReference type="ChEBI" id="CHEBI:29105"/>
        <label>1</label>
    </ligand>
</feature>
<accession>B0WZF0</accession>
<dbReference type="HOGENOM" id="CLU_014743_3_0_1"/>
<keyword evidence="11" id="KW-0326">Glycosidase</keyword>
<evidence type="ECO:0000256" key="12">
    <source>
        <dbReference type="PIRSR" id="PIRSR000948-1"/>
    </source>
</evidence>
<dbReference type="InterPro" id="IPR045473">
    <property type="entry name" value="ASM_C"/>
</dbReference>
<dbReference type="Proteomes" id="UP000002320">
    <property type="component" value="Unassembled WGS sequence"/>
</dbReference>
<comment type="cofactor">
    <cofactor evidence="12">
        <name>Zn(2+)</name>
        <dbReference type="ChEBI" id="CHEBI:29105"/>
    </cofactor>
    <text evidence="12">Binds 2 Zn(2+) ions per subunit.</text>
</comment>
<dbReference type="KEGG" id="cqu:CpipJ_CPIJ012158"/>
<dbReference type="STRING" id="7176.B0WZF0"/>
<evidence type="ECO:0000313" key="16">
    <source>
        <dbReference type="EMBL" id="EDS37464.1"/>
    </source>
</evidence>
<dbReference type="GO" id="GO:0016798">
    <property type="term" value="F:hydrolase activity, acting on glycosyl bonds"/>
    <property type="evidence" value="ECO:0007669"/>
    <property type="project" value="UniProtKB-KW"/>
</dbReference>
<keyword evidence="3" id="KW-0964">Secreted</keyword>
<dbReference type="InterPro" id="IPR041805">
    <property type="entry name" value="ASMase/PPN1_MPP"/>
</dbReference>
<dbReference type="OrthoDB" id="282973at2759"/>
<gene>
    <name evidence="17" type="primary">6045394</name>
    <name evidence="16" type="ORF">CpipJ_CPIJ012158</name>
</gene>
<comment type="similarity">
    <text evidence="2 11">Belongs to the acid sphingomyelinase family.</text>
</comment>
<organism>
    <name type="scientific">Culex quinquefasciatus</name>
    <name type="common">Southern house mosquito</name>
    <name type="synonym">Culex pungens</name>
    <dbReference type="NCBI Taxonomy" id="7176"/>
    <lineage>
        <taxon>Eukaryota</taxon>
        <taxon>Metazoa</taxon>
        <taxon>Ecdysozoa</taxon>
        <taxon>Arthropoda</taxon>
        <taxon>Hexapoda</taxon>
        <taxon>Insecta</taxon>
        <taxon>Pterygota</taxon>
        <taxon>Neoptera</taxon>
        <taxon>Endopterygota</taxon>
        <taxon>Diptera</taxon>
        <taxon>Nematocera</taxon>
        <taxon>Culicoidea</taxon>
        <taxon>Culicidae</taxon>
        <taxon>Culicinae</taxon>
        <taxon>Culicini</taxon>
        <taxon>Culex</taxon>
        <taxon>Culex</taxon>
    </lineage>
</organism>
<evidence type="ECO:0000256" key="14">
    <source>
        <dbReference type="SAM" id="SignalP"/>
    </source>
</evidence>
<dbReference type="InterPro" id="IPR004843">
    <property type="entry name" value="Calcineurin-like_PHP"/>
</dbReference>
<evidence type="ECO:0000256" key="13">
    <source>
        <dbReference type="PIRSR" id="PIRSR000948-2"/>
    </source>
</evidence>
<proteinExistence type="inferred from homology"/>
<feature type="chain" id="PRO_5011408961" description="Sphingomyelin phosphodiesterase" evidence="14">
    <location>
        <begin position="24"/>
        <end position="606"/>
    </location>
</feature>
<dbReference type="AlphaFoldDB" id="B0WZF0"/>
<dbReference type="GO" id="GO:0046872">
    <property type="term" value="F:metal ion binding"/>
    <property type="evidence" value="ECO:0007669"/>
    <property type="project" value="UniProtKB-KW"/>
</dbReference>
<dbReference type="GO" id="GO:0016020">
    <property type="term" value="C:membrane"/>
    <property type="evidence" value="ECO:0007669"/>
    <property type="project" value="GOC"/>
</dbReference>